<evidence type="ECO:0000256" key="8">
    <source>
        <dbReference type="ARBA" id="ARBA00023022"/>
    </source>
</evidence>
<dbReference type="PANTHER" id="PTHR45828">
    <property type="entry name" value="CYTOCHROME B561/FERRIC REDUCTASE TRANSMEMBRANE"/>
    <property type="match status" value="1"/>
</dbReference>
<evidence type="ECO:0000256" key="5">
    <source>
        <dbReference type="ARBA" id="ARBA00022588"/>
    </source>
</evidence>
<proteinExistence type="inferred from homology"/>
<evidence type="ECO:0000313" key="11">
    <source>
        <dbReference type="EMBL" id="RNA18669.1"/>
    </source>
</evidence>
<dbReference type="EMBL" id="REGN01004192">
    <property type="protein sequence ID" value="RNA18669.1"/>
    <property type="molecule type" value="Genomic_DNA"/>
</dbReference>
<dbReference type="Gene3D" id="2.60.40.4060">
    <property type="entry name" value="Reeler domain"/>
    <property type="match status" value="1"/>
</dbReference>
<feature type="chain" id="PRO_5018012689" evidence="9">
    <location>
        <begin position="19"/>
        <end position="174"/>
    </location>
</feature>
<organism evidence="11 12">
    <name type="scientific">Brachionus plicatilis</name>
    <name type="common">Marine rotifer</name>
    <name type="synonym">Brachionus muelleri</name>
    <dbReference type="NCBI Taxonomy" id="10195"/>
    <lineage>
        <taxon>Eukaryota</taxon>
        <taxon>Metazoa</taxon>
        <taxon>Spiralia</taxon>
        <taxon>Gnathifera</taxon>
        <taxon>Rotifera</taxon>
        <taxon>Eurotatoria</taxon>
        <taxon>Monogononta</taxon>
        <taxon>Pseudotrocha</taxon>
        <taxon>Ploima</taxon>
        <taxon>Brachionidae</taxon>
        <taxon>Brachionus</taxon>
    </lineage>
</organism>
<dbReference type="Pfam" id="PF02014">
    <property type="entry name" value="Reeler"/>
    <property type="match status" value="1"/>
</dbReference>
<evidence type="ECO:0000256" key="1">
    <source>
        <dbReference type="ARBA" id="ARBA00004613"/>
    </source>
</evidence>
<dbReference type="GO" id="GO:0042742">
    <property type="term" value="P:defense response to bacterium"/>
    <property type="evidence" value="ECO:0007669"/>
    <property type="project" value="UniProtKB-KW"/>
</dbReference>
<evidence type="ECO:0000256" key="2">
    <source>
        <dbReference type="ARBA" id="ARBA00008501"/>
    </source>
</evidence>
<dbReference type="Proteomes" id="UP000276133">
    <property type="component" value="Unassembled WGS sequence"/>
</dbReference>
<dbReference type="GO" id="GO:0005576">
    <property type="term" value="C:extracellular region"/>
    <property type="evidence" value="ECO:0007669"/>
    <property type="project" value="UniProtKB-SubCell"/>
</dbReference>
<dbReference type="InterPro" id="IPR051237">
    <property type="entry name" value="Ferric-chelate_Red/DefProt"/>
</dbReference>
<dbReference type="PANTHER" id="PTHR45828:SF9">
    <property type="entry name" value="CELL WALL INTEGRITY AND STRESS RESPONSE COMPONENT 4-LIKE-RELATED"/>
    <property type="match status" value="1"/>
</dbReference>
<dbReference type="InterPro" id="IPR002861">
    <property type="entry name" value="Reeler_dom"/>
</dbReference>
<dbReference type="OrthoDB" id="9983842at2759"/>
<evidence type="ECO:0000259" key="10">
    <source>
        <dbReference type="Pfam" id="PF02014"/>
    </source>
</evidence>
<dbReference type="GO" id="GO:0016020">
    <property type="term" value="C:membrane"/>
    <property type="evidence" value="ECO:0007669"/>
    <property type="project" value="TreeGrafter"/>
</dbReference>
<dbReference type="STRING" id="10195.A0A3M7R5E3"/>
<evidence type="ECO:0000256" key="9">
    <source>
        <dbReference type="SAM" id="SignalP"/>
    </source>
</evidence>
<keyword evidence="4" id="KW-0929">Antimicrobial</keyword>
<keyword evidence="12" id="KW-1185">Reference proteome</keyword>
<evidence type="ECO:0000256" key="7">
    <source>
        <dbReference type="ARBA" id="ARBA00022859"/>
    </source>
</evidence>
<keyword evidence="6 9" id="KW-0732">Signal</keyword>
<evidence type="ECO:0000256" key="4">
    <source>
        <dbReference type="ARBA" id="ARBA00022529"/>
    </source>
</evidence>
<feature type="domain" description="Reelin" evidence="10">
    <location>
        <begin position="28"/>
        <end position="156"/>
    </location>
</feature>
<reference evidence="11 12" key="1">
    <citation type="journal article" date="2018" name="Sci. Rep.">
        <title>Genomic signatures of local adaptation to the degree of environmental predictability in rotifers.</title>
        <authorList>
            <person name="Franch-Gras L."/>
            <person name="Hahn C."/>
            <person name="Garcia-Roger E.M."/>
            <person name="Carmona M.J."/>
            <person name="Serra M."/>
            <person name="Gomez A."/>
        </authorList>
    </citation>
    <scope>NUCLEOTIDE SEQUENCE [LARGE SCALE GENOMIC DNA]</scope>
    <source>
        <strain evidence="11">HYR1</strain>
    </source>
</reference>
<dbReference type="CDD" id="cd08544">
    <property type="entry name" value="Reeler"/>
    <property type="match status" value="1"/>
</dbReference>
<comment type="similarity">
    <text evidence="2">Belongs to the insect defense protein family.</text>
</comment>
<evidence type="ECO:0000313" key="12">
    <source>
        <dbReference type="Proteomes" id="UP000276133"/>
    </source>
</evidence>
<keyword evidence="8" id="KW-0044">Antibiotic</keyword>
<sequence length="174" mass="19974">MKILILFFALNLCNYVYLYPNGAPLQQCDKMMPGHGATPLDDQPPYQIIYLPNNSSGGFDVSIISPDMTRFKGFLIQARGRWDGKAIGKWQTRVPNSKAIDCFGFSDSAVTHNWHDDDLTKHYFQGVTFTWVPPYSRKLNRVKFVATIVQSFKKIYYNVSSQMMLKSFKLTQLN</sequence>
<protein>
    <submittedName>
        <fullName evidence="11">Defense 3</fullName>
    </submittedName>
</protein>
<keyword evidence="7" id="KW-0391">Immunity</keyword>
<comment type="caution">
    <text evidence="11">The sequence shown here is derived from an EMBL/GenBank/DDBJ whole genome shotgun (WGS) entry which is preliminary data.</text>
</comment>
<keyword evidence="5" id="KW-0399">Innate immunity</keyword>
<dbReference type="AlphaFoldDB" id="A0A3M7R5E3"/>
<evidence type="ECO:0000256" key="6">
    <source>
        <dbReference type="ARBA" id="ARBA00022729"/>
    </source>
</evidence>
<gene>
    <name evidence="11" type="ORF">BpHYR1_042273</name>
</gene>
<keyword evidence="3" id="KW-0964">Secreted</keyword>
<name>A0A3M7R5E3_BRAPC</name>
<feature type="signal peptide" evidence="9">
    <location>
        <begin position="1"/>
        <end position="18"/>
    </location>
</feature>
<dbReference type="GO" id="GO:0045087">
    <property type="term" value="P:innate immune response"/>
    <property type="evidence" value="ECO:0007669"/>
    <property type="project" value="UniProtKB-KW"/>
</dbReference>
<accession>A0A3M7R5E3</accession>
<comment type="subcellular location">
    <subcellularLocation>
        <location evidence="1">Secreted</location>
    </subcellularLocation>
</comment>
<dbReference type="InterPro" id="IPR042307">
    <property type="entry name" value="Reeler_sf"/>
</dbReference>
<evidence type="ECO:0000256" key="3">
    <source>
        <dbReference type="ARBA" id="ARBA00022525"/>
    </source>
</evidence>